<reference evidence="3" key="1">
    <citation type="journal article" date="2011" name="Nat. Commun.">
        <title>Effector diversification within compartments of the Leptosphaeria maculans genome affected by Repeat-Induced Point mutations.</title>
        <authorList>
            <person name="Rouxel T."/>
            <person name="Grandaubert J."/>
            <person name="Hane J.K."/>
            <person name="Hoede C."/>
            <person name="van de Wouw A.P."/>
            <person name="Couloux A."/>
            <person name="Dominguez V."/>
            <person name="Anthouard V."/>
            <person name="Bally P."/>
            <person name="Bourras S."/>
            <person name="Cozijnsen A.J."/>
            <person name="Ciuffetti L.M."/>
            <person name="Degrave A."/>
            <person name="Dilmaghani A."/>
            <person name="Duret L."/>
            <person name="Fudal I."/>
            <person name="Goodwin S.B."/>
            <person name="Gout L."/>
            <person name="Glaser N."/>
            <person name="Linglin J."/>
            <person name="Kema G.H.J."/>
            <person name="Lapalu N."/>
            <person name="Lawrence C.B."/>
            <person name="May K."/>
            <person name="Meyer M."/>
            <person name="Ollivier B."/>
            <person name="Poulain J."/>
            <person name="Schoch C.L."/>
            <person name="Simon A."/>
            <person name="Spatafora J.W."/>
            <person name="Stachowiak A."/>
            <person name="Turgeon B.G."/>
            <person name="Tyler B.M."/>
            <person name="Vincent D."/>
            <person name="Weissenbach J."/>
            <person name="Amselem J."/>
            <person name="Quesneville H."/>
            <person name="Oliver R.P."/>
            <person name="Wincker P."/>
            <person name="Balesdent M.-H."/>
            <person name="Howlett B.J."/>
        </authorList>
    </citation>
    <scope>NUCLEOTIDE SEQUENCE [LARGE SCALE GENOMIC DNA]</scope>
    <source>
        <strain evidence="3">JN3 / isolate v23.1.3 / race Av1-4-5-6-7-8</strain>
    </source>
</reference>
<feature type="signal peptide" evidence="1">
    <location>
        <begin position="1"/>
        <end position="19"/>
    </location>
</feature>
<dbReference type="EMBL" id="FP929139">
    <property type="protein sequence ID" value="CBY01621.1"/>
    <property type="molecule type" value="Genomic_DNA"/>
</dbReference>
<accession>E5AEI2</accession>
<dbReference type="OMA" id="IYAWHAK"/>
<dbReference type="Proteomes" id="UP000002668">
    <property type="component" value="Genome"/>
</dbReference>
<evidence type="ECO:0000313" key="2">
    <source>
        <dbReference type="EMBL" id="CBY01621.1"/>
    </source>
</evidence>
<keyword evidence="1" id="KW-0732">Signal</keyword>
<dbReference type="AlphaFoldDB" id="E5AEI2"/>
<organism evidence="2 3">
    <name type="scientific">Leptosphaeria maculans (strain JN3 / isolate v23.1.3 / race Av1-4-5-6-7-8)</name>
    <name type="common">Blackleg fungus</name>
    <name type="synonym">Phoma lingam</name>
    <dbReference type="NCBI Taxonomy" id="985895"/>
    <lineage>
        <taxon>Eukaryota</taxon>
        <taxon>Fungi</taxon>
        <taxon>Dikarya</taxon>
        <taxon>Ascomycota</taxon>
        <taxon>Pezizomycotina</taxon>
        <taxon>Dothideomycetes</taxon>
        <taxon>Pleosporomycetidae</taxon>
        <taxon>Pleosporales</taxon>
        <taxon>Pleosporineae</taxon>
        <taxon>Leptosphaeriaceae</taxon>
        <taxon>Plenodomus</taxon>
        <taxon>Plenodomus lingam/Leptosphaeria maculans species complex</taxon>
    </lineage>
</organism>
<gene>
    <name evidence="2" type="ORF">LEMA_P004080.1</name>
</gene>
<dbReference type="InParanoid" id="E5AEI2"/>
<name>E5AEI2_LEPMJ</name>
<dbReference type="VEuPathDB" id="FungiDB:LEMA_P004080.1"/>
<proteinExistence type="predicted"/>
<sequence>MNPLHLLTLLPLTTALALTLPSPISIASNENPTINQNITSRSPQVQPHIQMYLGTRKANMGGMDFNVIYNNIYTAIQRACPSSSPSSSCPDPAFSSFKVQTHKAAGEKPIETDAVLHIVGGKWHGSTAIYYLMVGAIAGAIERGTYTEKNCETFQTEKNVNRSSTYCNTMDSAKVELPGDKGYYLEVRMETVAGMGEFDCSAISSTVESYLDSLKPEVEQELKMTELYVEAKCLYG</sequence>
<evidence type="ECO:0000256" key="1">
    <source>
        <dbReference type="SAM" id="SignalP"/>
    </source>
</evidence>
<keyword evidence="3" id="KW-1185">Reference proteome</keyword>
<feature type="chain" id="PRO_5003194985" evidence="1">
    <location>
        <begin position="20"/>
        <end position="236"/>
    </location>
</feature>
<dbReference type="OrthoDB" id="3688572at2759"/>
<dbReference type="HOGENOM" id="CLU_1175613_0_0_1"/>
<protein>
    <submittedName>
        <fullName evidence="2">Uncharacterized protein</fullName>
    </submittedName>
</protein>
<dbReference type="GeneID" id="13290603"/>
<evidence type="ECO:0000313" key="3">
    <source>
        <dbReference type="Proteomes" id="UP000002668"/>
    </source>
</evidence>